<evidence type="ECO:0000256" key="6">
    <source>
        <dbReference type="SAM" id="Coils"/>
    </source>
</evidence>
<dbReference type="EMBL" id="AP028947">
    <property type="protein sequence ID" value="BET27250.1"/>
    <property type="molecule type" value="Genomic_DNA"/>
</dbReference>
<gene>
    <name evidence="9" type="ORF">RGQ30_27510</name>
</gene>
<feature type="coiled-coil region" evidence="6">
    <location>
        <begin position="257"/>
        <end position="358"/>
    </location>
</feature>
<feature type="transmembrane region" description="Helical" evidence="7">
    <location>
        <begin position="397"/>
        <end position="419"/>
    </location>
</feature>
<evidence type="ECO:0000256" key="5">
    <source>
        <dbReference type="ARBA" id="ARBA00023136"/>
    </source>
</evidence>
<comment type="subcellular location">
    <subcellularLocation>
        <location evidence="1">Cell membrane</location>
        <topology evidence="1">Multi-pass membrane protein</topology>
    </subcellularLocation>
</comment>
<organism evidence="9 10">
    <name type="scientific">Limnobacter thiooxidans</name>
    <dbReference type="NCBI Taxonomy" id="131080"/>
    <lineage>
        <taxon>Bacteria</taxon>
        <taxon>Pseudomonadati</taxon>
        <taxon>Pseudomonadota</taxon>
        <taxon>Betaproteobacteria</taxon>
        <taxon>Burkholderiales</taxon>
        <taxon>Burkholderiaceae</taxon>
        <taxon>Limnobacter</taxon>
    </lineage>
</organism>
<dbReference type="InterPro" id="IPR050445">
    <property type="entry name" value="Bact_polysacc_biosynth/exp"/>
</dbReference>
<dbReference type="RefSeq" id="WP_298217014.1">
    <property type="nucleotide sequence ID" value="NZ_AP028947.1"/>
</dbReference>
<dbReference type="KEGG" id="lto:RGQ30_27510"/>
<keyword evidence="2" id="KW-1003">Cell membrane</keyword>
<dbReference type="PANTHER" id="PTHR32309:SF13">
    <property type="entry name" value="FERRIC ENTEROBACTIN TRANSPORT PROTEIN FEPE"/>
    <property type="match status" value="1"/>
</dbReference>
<dbReference type="GO" id="GO:0005886">
    <property type="term" value="C:plasma membrane"/>
    <property type="evidence" value="ECO:0007669"/>
    <property type="project" value="UniProtKB-SubCell"/>
</dbReference>
<dbReference type="AlphaFoldDB" id="A0AA86MFI9"/>
<keyword evidence="3 7" id="KW-0812">Transmembrane</keyword>
<dbReference type="Proteomes" id="UP001329151">
    <property type="component" value="Chromosome"/>
</dbReference>
<evidence type="ECO:0000313" key="10">
    <source>
        <dbReference type="Proteomes" id="UP001329151"/>
    </source>
</evidence>
<accession>A0AA86MFI9</accession>
<reference evidence="9 10" key="1">
    <citation type="submission" date="2023-10" db="EMBL/GenBank/DDBJ databases">
        <title>Complete Genome Sequence of Limnobacter thiooxidans CS-K2T, Isolated from freshwater lake sediments in Bavaria, Germany.</title>
        <authorList>
            <person name="Naruki M."/>
            <person name="Watanabe A."/>
            <person name="Warashina T."/>
            <person name="Morita T."/>
            <person name="Arakawa K."/>
        </authorList>
    </citation>
    <scope>NUCLEOTIDE SEQUENCE [LARGE SCALE GENOMIC DNA]</scope>
    <source>
        <strain evidence="9 10">CS-K2</strain>
    </source>
</reference>
<keyword evidence="10" id="KW-1185">Reference proteome</keyword>
<evidence type="ECO:0000259" key="8">
    <source>
        <dbReference type="Pfam" id="PF02706"/>
    </source>
</evidence>
<evidence type="ECO:0000313" key="9">
    <source>
        <dbReference type="EMBL" id="BET27250.1"/>
    </source>
</evidence>
<name>A0AA86MFI9_9BURK</name>
<evidence type="ECO:0000256" key="2">
    <source>
        <dbReference type="ARBA" id="ARBA00022475"/>
    </source>
</evidence>
<evidence type="ECO:0000256" key="1">
    <source>
        <dbReference type="ARBA" id="ARBA00004651"/>
    </source>
</evidence>
<feature type="transmembrane region" description="Helical" evidence="7">
    <location>
        <begin position="12"/>
        <end position="35"/>
    </location>
</feature>
<keyword evidence="6" id="KW-0175">Coiled coil</keyword>
<dbReference type="PANTHER" id="PTHR32309">
    <property type="entry name" value="TYROSINE-PROTEIN KINASE"/>
    <property type="match status" value="1"/>
</dbReference>
<protein>
    <recommendedName>
        <fullName evidence="8">Polysaccharide chain length determinant N-terminal domain-containing protein</fullName>
    </recommendedName>
</protein>
<proteinExistence type="predicted"/>
<dbReference type="Pfam" id="PF02706">
    <property type="entry name" value="Wzz"/>
    <property type="match status" value="1"/>
</dbReference>
<feature type="domain" description="Polysaccharide chain length determinant N-terminal" evidence="8">
    <location>
        <begin position="6"/>
        <end position="88"/>
    </location>
</feature>
<dbReference type="GO" id="GO:0004713">
    <property type="term" value="F:protein tyrosine kinase activity"/>
    <property type="evidence" value="ECO:0007669"/>
    <property type="project" value="TreeGrafter"/>
</dbReference>
<evidence type="ECO:0000256" key="7">
    <source>
        <dbReference type="SAM" id="Phobius"/>
    </source>
</evidence>
<keyword evidence="4 7" id="KW-1133">Transmembrane helix</keyword>
<sequence length="455" mass="49798">MTFNQLQLIFRAHLQVIVIIMFVVLFGALVTAFLIPKSYTAKATLVIDVRSPDSVFGNSGLPLTSPAYMNTQAEIVVSGRVIRQAIKTLKLDEDEDLRAQWETTEQEESEYQNWLVNLVQSRIEVAPGKESNTLQITASSSSPTFSAELANGISQAYITTSVALNVEPAKVYAQFFDEQQREAREELIAAQTRLSDFQRERGIVIASDDQIDVENARLNELSSALTQVQAESAEQFSRAASSGDKGLIQDPMSNVVLNTLRTQLQQKQSVLAEASARIGENHPEYQRLKAEVQALQNSVNEEILRSNATLGAGAKAAAGRAASLSKALEEQRRKILTMKENSDSAMTLKRDLEAAKNQFELVSTRTSMSEISSRQANANAFLVTEASVPKEPSSPRLGLIALSALLFGLALGSAIACVTEYLDHRVRSKDDLSLLGLPTLALISSGKPDWRRLAN</sequence>
<keyword evidence="5 7" id="KW-0472">Membrane</keyword>
<feature type="coiled-coil region" evidence="6">
    <location>
        <begin position="180"/>
        <end position="231"/>
    </location>
</feature>
<dbReference type="InterPro" id="IPR003856">
    <property type="entry name" value="LPS_length_determ_N"/>
</dbReference>
<evidence type="ECO:0000256" key="4">
    <source>
        <dbReference type="ARBA" id="ARBA00022989"/>
    </source>
</evidence>
<evidence type="ECO:0000256" key="3">
    <source>
        <dbReference type="ARBA" id="ARBA00022692"/>
    </source>
</evidence>